<dbReference type="OrthoDB" id="120976at2759"/>
<comment type="caution">
    <text evidence="1">The sequence shown here is derived from an EMBL/GenBank/DDBJ whole genome shotgun (WGS) entry which is preliminary data.</text>
</comment>
<dbReference type="Proteomes" id="UP000521943">
    <property type="component" value="Unassembled WGS sequence"/>
</dbReference>
<protein>
    <submittedName>
        <fullName evidence="1">Uncharacterized protein</fullName>
    </submittedName>
</protein>
<gene>
    <name evidence="1" type="ORF">DFP72DRAFT_1079288</name>
</gene>
<reference evidence="1 2" key="1">
    <citation type="submission" date="2020-07" db="EMBL/GenBank/DDBJ databases">
        <title>Comparative genomics of pyrophilous fungi reveals a link between fire events and developmental genes.</title>
        <authorList>
            <consortium name="DOE Joint Genome Institute"/>
            <person name="Steindorff A.S."/>
            <person name="Carver A."/>
            <person name="Calhoun S."/>
            <person name="Stillman K."/>
            <person name="Liu H."/>
            <person name="Lipzen A."/>
            <person name="Pangilinan J."/>
            <person name="Labutti K."/>
            <person name="Bruns T.D."/>
            <person name="Grigoriev I.V."/>
        </authorList>
    </citation>
    <scope>NUCLEOTIDE SEQUENCE [LARGE SCALE GENOMIC DNA]</scope>
    <source>
        <strain evidence="1 2">CBS 144469</strain>
    </source>
</reference>
<keyword evidence="2" id="KW-1185">Reference proteome</keyword>
<dbReference type="SUPFAM" id="SSF52047">
    <property type="entry name" value="RNI-like"/>
    <property type="match status" value="1"/>
</dbReference>
<dbReference type="Gene3D" id="3.80.10.10">
    <property type="entry name" value="Ribonuclease Inhibitor"/>
    <property type="match status" value="1"/>
</dbReference>
<evidence type="ECO:0000313" key="2">
    <source>
        <dbReference type="Proteomes" id="UP000521943"/>
    </source>
</evidence>
<dbReference type="EMBL" id="JACGCI010000131">
    <property type="protein sequence ID" value="KAF6743991.1"/>
    <property type="molecule type" value="Genomic_DNA"/>
</dbReference>
<organism evidence="1 2">
    <name type="scientific">Ephemerocybe angulata</name>
    <dbReference type="NCBI Taxonomy" id="980116"/>
    <lineage>
        <taxon>Eukaryota</taxon>
        <taxon>Fungi</taxon>
        <taxon>Dikarya</taxon>
        <taxon>Basidiomycota</taxon>
        <taxon>Agaricomycotina</taxon>
        <taxon>Agaricomycetes</taxon>
        <taxon>Agaricomycetidae</taxon>
        <taxon>Agaricales</taxon>
        <taxon>Agaricineae</taxon>
        <taxon>Psathyrellaceae</taxon>
        <taxon>Ephemerocybe</taxon>
    </lineage>
</organism>
<name>A0A8H6LWQ5_9AGAR</name>
<dbReference type="AlphaFoldDB" id="A0A8H6LWQ5"/>
<proteinExistence type="predicted"/>
<sequence length="73" mass="8229">MWAEEFPSSHEPLKALGQPGTFMYLETLVFSGTPIEDFDLIFLHHLPKLSVLDLNDTGIGNEAVFLLVPLKRM</sequence>
<dbReference type="InterPro" id="IPR032675">
    <property type="entry name" value="LRR_dom_sf"/>
</dbReference>
<evidence type="ECO:0000313" key="1">
    <source>
        <dbReference type="EMBL" id="KAF6743991.1"/>
    </source>
</evidence>
<accession>A0A8H6LWQ5</accession>